<reference evidence="1 2" key="1">
    <citation type="submission" date="2019-06" db="EMBL/GenBank/DDBJ databases">
        <authorList>
            <person name="Li J."/>
        </authorList>
    </citation>
    <scope>NUCLEOTIDE SEQUENCE [LARGE SCALE GENOMIC DNA]</scope>
    <source>
        <strain evidence="1 2">LMG 28165</strain>
    </source>
</reference>
<gene>
    <name evidence="1" type="ORF">FHE74_06075</name>
</gene>
<accession>A0A5C4U4P2</accession>
<dbReference type="AlphaFoldDB" id="A0A5C4U4P2"/>
<organism evidence="1 2">
    <name type="scientific">Corynebacterium tapiri</name>
    <dbReference type="NCBI Taxonomy" id="1448266"/>
    <lineage>
        <taxon>Bacteria</taxon>
        <taxon>Bacillati</taxon>
        <taxon>Actinomycetota</taxon>
        <taxon>Actinomycetes</taxon>
        <taxon>Mycobacteriales</taxon>
        <taxon>Corynebacteriaceae</taxon>
        <taxon>Corynebacterium</taxon>
    </lineage>
</organism>
<dbReference type="EMBL" id="VDHJ01000007">
    <property type="protein sequence ID" value="TNL97650.1"/>
    <property type="molecule type" value="Genomic_DNA"/>
</dbReference>
<protein>
    <submittedName>
        <fullName evidence="1">Uncharacterized protein</fullName>
    </submittedName>
</protein>
<keyword evidence="2" id="KW-1185">Reference proteome</keyword>
<dbReference type="OrthoDB" id="4412165at2"/>
<comment type="caution">
    <text evidence="1">The sequence shown here is derived from an EMBL/GenBank/DDBJ whole genome shotgun (WGS) entry which is preliminary data.</text>
</comment>
<evidence type="ECO:0000313" key="1">
    <source>
        <dbReference type="EMBL" id="TNL97650.1"/>
    </source>
</evidence>
<name>A0A5C4U4P2_9CORY</name>
<evidence type="ECO:0000313" key="2">
    <source>
        <dbReference type="Proteomes" id="UP000312032"/>
    </source>
</evidence>
<proteinExistence type="predicted"/>
<sequence length="104" mass="11258">MAQANRIDEALAQTLLWANYGEPNSLDLIDVATSEFPIAGQEGGFVGNDDHVVSRTFFIRDRDEASAQVELSTPGGGSVLIDGSLTEYDTHAEAIRALYEWAQA</sequence>
<dbReference type="RefSeq" id="WP_139465613.1">
    <property type="nucleotide sequence ID" value="NZ_VDHJ01000007.1"/>
</dbReference>
<dbReference type="Proteomes" id="UP000312032">
    <property type="component" value="Unassembled WGS sequence"/>
</dbReference>